<dbReference type="GO" id="GO:0006487">
    <property type="term" value="P:protein N-linked glycosylation"/>
    <property type="evidence" value="ECO:0007669"/>
    <property type="project" value="TreeGrafter"/>
</dbReference>
<gene>
    <name evidence="13" type="primary">LOC116286401</name>
</gene>
<dbReference type="GO" id="GO:0000026">
    <property type="term" value="F:alpha-1,2-mannosyltransferase activity"/>
    <property type="evidence" value="ECO:0007669"/>
    <property type="project" value="TreeGrafter"/>
</dbReference>
<evidence type="ECO:0000256" key="10">
    <source>
        <dbReference type="RuleBase" id="RU363075"/>
    </source>
</evidence>
<dbReference type="Proteomes" id="UP000515163">
    <property type="component" value="Unplaced"/>
</dbReference>
<evidence type="ECO:0000256" key="11">
    <source>
        <dbReference type="SAM" id="MobiDB-lite"/>
    </source>
</evidence>
<dbReference type="Pfam" id="PF03901">
    <property type="entry name" value="Glyco_transf_22"/>
    <property type="match status" value="1"/>
</dbReference>
<evidence type="ECO:0000256" key="7">
    <source>
        <dbReference type="ARBA" id="ARBA00022824"/>
    </source>
</evidence>
<dbReference type="AlphaFoldDB" id="A0A6P8GWZ8"/>
<dbReference type="FunCoup" id="A0A6P8GWZ8">
    <property type="interactions" value="2041"/>
</dbReference>
<keyword evidence="12" id="KW-1185">Reference proteome</keyword>
<dbReference type="EC" id="2.4.1.-" evidence="10"/>
<evidence type="ECO:0000256" key="8">
    <source>
        <dbReference type="ARBA" id="ARBA00022989"/>
    </source>
</evidence>
<organism evidence="12 13">
    <name type="scientific">Actinia tenebrosa</name>
    <name type="common">Australian red waratah sea anemone</name>
    <dbReference type="NCBI Taxonomy" id="6105"/>
    <lineage>
        <taxon>Eukaryota</taxon>
        <taxon>Metazoa</taxon>
        <taxon>Cnidaria</taxon>
        <taxon>Anthozoa</taxon>
        <taxon>Hexacorallia</taxon>
        <taxon>Actiniaria</taxon>
        <taxon>Actiniidae</taxon>
        <taxon>Actinia</taxon>
    </lineage>
</organism>
<dbReference type="UniPathway" id="UPA00378"/>
<comment type="similarity">
    <text evidence="3 10">Belongs to the glycosyltransferase 22 family.</text>
</comment>
<evidence type="ECO:0000256" key="4">
    <source>
        <dbReference type="ARBA" id="ARBA00022676"/>
    </source>
</evidence>
<protein>
    <recommendedName>
        <fullName evidence="10">Mannosyltransferase</fullName>
        <ecNumber evidence="10">2.4.1.-</ecNumber>
    </recommendedName>
</protein>
<feature type="transmembrane region" description="Helical" evidence="10">
    <location>
        <begin position="101"/>
        <end position="118"/>
    </location>
</feature>
<evidence type="ECO:0000313" key="13">
    <source>
        <dbReference type="RefSeq" id="XP_031548779.1"/>
    </source>
</evidence>
<keyword evidence="7 10" id="KW-0256">Endoplasmic reticulum</keyword>
<feature type="transmembrane region" description="Helical" evidence="10">
    <location>
        <begin position="338"/>
        <end position="356"/>
    </location>
</feature>
<feature type="transmembrane region" description="Helical" evidence="10">
    <location>
        <begin position="362"/>
        <end position="381"/>
    </location>
</feature>
<dbReference type="GeneID" id="116286401"/>
<evidence type="ECO:0000256" key="2">
    <source>
        <dbReference type="ARBA" id="ARBA00004922"/>
    </source>
</evidence>
<dbReference type="OrthoDB" id="497541at2759"/>
<dbReference type="InParanoid" id="A0A6P8GWZ8"/>
<feature type="transmembrane region" description="Helical" evidence="10">
    <location>
        <begin position="198"/>
        <end position="226"/>
    </location>
</feature>
<keyword evidence="5" id="KW-0808">Transferase</keyword>
<feature type="compositionally biased region" description="Polar residues" evidence="11">
    <location>
        <begin position="9"/>
        <end position="21"/>
    </location>
</feature>
<feature type="transmembrane region" description="Helical" evidence="10">
    <location>
        <begin position="156"/>
        <end position="178"/>
    </location>
</feature>
<feature type="transmembrane region" description="Helical" evidence="10">
    <location>
        <begin position="124"/>
        <end position="144"/>
    </location>
</feature>
<keyword evidence="9 10" id="KW-0472">Membrane</keyword>
<comment type="pathway">
    <text evidence="2">Protein modification; protein glycosylation.</text>
</comment>
<evidence type="ECO:0000256" key="9">
    <source>
        <dbReference type="ARBA" id="ARBA00023136"/>
    </source>
</evidence>
<keyword evidence="4 10" id="KW-0328">Glycosyltransferase</keyword>
<feature type="compositionally biased region" description="Basic and acidic residues" evidence="11">
    <location>
        <begin position="22"/>
        <end position="32"/>
    </location>
</feature>
<feature type="transmembrane region" description="Helical" evidence="10">
    <location>
        <begin position="402"/>
        <end position="427"/>
    </location>
</feature>
<dbReference type="InterPro" id="IPR005599">
    <property type="entry name" value="GPI_mannosylTrfase"/>
</dbReference>
<keyword evidence="8 10" id="KW-1133">Transmembrane helix</keyword>
<accession>A0A6P8GWZ8</accession>
<evidence type="ECO:0000256" key="1">
    <source>
        <dbReference type="ARBA" id="ARBA00004477"/>
    </source>
</evidence>
<dbReference type="PANTHER" id="PTHR22760:SF2">
    <property type="entry name" value="ALPHA-1,2-MANNOSYLTRANSFERASE ALG9"/>
    <property type="match status" value="1"/>
</dbReference>
<name>A0A6P8GWZ8_ACTTE</name>
<evidence type="ECO:0000256" key="5">
    <source>
        <dbReference type="ARBA" id="ARBA00022679"/>
    </source>
</evidence>
<dbReference type="GO" id="GO:0005789">
    <property type="term" value="C:endoplasmic reticulum membrane"/>
    <property type="evidence" value="ECO:0007669"/>
    <property type="project" value="UniProtKB-SubCell"/>
</dbReference>
<dbReference type="KEGG" id="aten:116286401"/>
<feature type="transmembrane region" description="Helical" evidence="10">
    <location>
        <begin position="238"/>
        <end position="256"/>
    </location>
</feature>
<dbReference type="PANTHER" id="PTHR22760">
    <property type="entry name" value="GLYCOSYLTRANSFERASE"/>
    <property type="match status" value="1"/>
</dbReference>
<feature type="transmembrane region" description="Helical" evidence="10">
    <location>
        <begin position="292"/>
        <end position="318"/>
    </location>
</feature>
<dbReference type="RefSeq" id="XP_031548779.1">
    <property type="nucleotide sequence ID" value="XM_031692919.1"/>
</dbReference>
<keyword evidence="6 10" id="KW-0812">Transmembrane</keyword>
<comment type="subcellular location">
    <subcellularLocation>
        <location evidence="1 10">Endoplasmic reticulum membrane</location>
        <topology evidence="1 10">Multi-pass membrane protein</topology>
    </subcellularLocation>
</comment>
<reference evidence="13" key="1">
    <citation type="submission" date="2025-08" db="UniProtKB">
        <authorList>
            <consortium name="RefSeq"/>
        </authorList>
    </citation>
    <scope>IDENTIFICATION</scope>
    <source>
        <tissue evidence="13">Tentacle</tissue>
    </source>
</reference>
<sequence>MATRRTRPQGESNKAPSSDSNTSEKGDSDTKYSDYTSENVWCPKPYTMFKLLLSARFCSAFLSNISDCDETFNYWEPTHYLLYGTGFQTWEYSPQFAIRSYGYLLLNSVSGFLQVHLFKANKVLVFYFLRFILSIICAASESYFYSGIIRQFGSHVARLSAVFMVFATGMFISAAAFLPSTFAMYMVLLSYGGWFTGHYPIAVVCTAAGALVGWPFSAVLGAPIAWDIVIRQRRLRYFLEWCIISLIAVLGPLVYIDSAYYGKVVIAPLNIVMYNVFGKGGPDLYGVEHWTFYFINGFLNFNVVFLMAVLVFPICVFVKLLVKEKNERRKFPSSRLPVWFPMAAMYIWIGIFFTRPHKEERFLFPIYPLFILFGAVSLSKVQKLFHHLFTRTNRQHYSVSSTWLAVTVGVVFSLLSLSRSSALFYGYHAPLDLYLEINHMTENLDKYVNRNTSRINVCVGKEWYRYPSSFFLPDDRWRLQFIESEFRAQLPKPYATGSNATMIIPTDMNDMNKEEPSRYVPLNQCHFLVDMDTGRETAREPNYSKQKNRWAVIATKPFLDNERSHRLLRAFYVPFLSESFTRYNDYNLLWSLKAKTNGKKRRRQKVHYRVEKEK</sequence>
<proteinExistence type="inferred from homology"/>
<feature type="region of interest" description="Disordered" evidence="11">
    <location>
        <begin position="1"/>
        <end position="33"/>
    </location>
</feature>
<evidence type="ECO:0000313" key="12">
    <source>
        <dbReference type="Proteomes" id="UP000515163"/>
    </source>
</evidence>
<evidence type="ECO:0000256" key="3">
    <source>
        <dbReference type="ARBA" id="ARBA00007063"/>
    </source>
</evidence>
<evidence type="ECO:0000256" key="6">
    <source>
        <dbReference type="ARBA" id="ARBA00022692"/>
    </source>
</evidence>